<comment type="caution">
    <text evidence="1">The sequence shown here is derived from an EMBL/GenBank/DDBJ whole genome shotgun (WGS) entry which is preliminary data.</text>
</comment>
<gene>
    <name evidence="1" type="ORF">E5S67_05655</name>
</gene>
<dbReference type="EMBL" id="SRRZ01000158">
    <property type="protein sequence ID" value="NQE37874.1"/>
    <property type="molecule type" value="Genomic_DNA"/>
</dbReference>
<sequence>MPSDILPSGFLKSPHLLVKSRQSAILNFFLAAMASESAKIHNVVLFNLINSLSQSIELPRVDDFLQELAAIQQTSSKRIALLGSRHVPITHQQLIEMLSYAIVLGGNQLITSGATGTNSAAIRGAMRADPNLLTVILPQSMSRQPRESRDQLEQVIHLVENPKNDSLSLPEASAMCNQEIISRCQQLICFAFHESHTLLKTCQDAEEQRKVVTLFYFD</sequence>
<dbReference type="SUPFAM" id="SSF102405">
    <property type="entry name" value="MCP/YpsA-like"/>
    <property type="match status" value="1"/>
</dbReference>
<evidence type="ECO:0000313" key="1">
    <source>
        <dbReference type="EMBL" id="NQE37874.1"/>
    </source>
</evidence>
<accession>A0ABX2D5D4</accession>
<protein>
    <recommendedName>
        <fullName evidence="3">DNA recombination-mediator protein A</fullName>
    </recommendedName>
</protein>
<reference evidence="1 2" key="1">
    <citation type="journal article" date="2020" name="Sci. Rep.">
        <title>A novel cyanobacterial geosmin producer, revising GeoA distribution and dispersion patterns in Bacteria.</title>
        <authorList>
            <person name="Churro C."/>
            <person name="Semedo-Aguiar A.P."/>
            <person name="Silva A.D."/>
            <person name="Pereira-Leal J.B."/>
            <person name="Leite R.B."/>
        </authorList>
    </citation>
    <scope>NUCLEOTIDE SEQUENCE [LARGE SCALE GENOMIC DNA]</scope>
    <source>
        <strain evidence="1 2">IPMA8</strain>
    </source>
</reference>
<dbReference type="Gene3D" id="3.40.50.450">
    <property type="match status" value="1"/>
</dbReference>
<proteinExistence type="predicted"/>
<organism evidence="1 2">
    <name type="scientific">Microcoleus asticus IPMA8</name>
    <dbReference type="NCBI Taxonomy" id="2563858"/>
    <lineage>
        <taxon>Bacteria</taxon>
        <taxon>Bacillati</taxon>
        <taxon>Cyanobacteriota</taxon>
        <taxon>Cyanophyceae</taxon>
        <taxon>Oscillatoriophycideae</taxon>
        <taxon>Oscillatoriales</taxon>
        <taxon>Microcoleaceae</taxon>
        <taxon>Microcoleus</taxon>
        <taxon>Microcoleus asticus</taxon>
    </lineage>
</organism>
<keyword evidence="2" id="KW-1185">Reference proteome</keyword>
<dbReference type="Proteomes" id="UP000702425">
    <property type="component" value="Unassembled WGS sequence"/>
</dbReference>
<evidence type="ECO:0008006" key="3">
    <source>
        <dbReference type="Google" id="ProtNLM"/>
    </source>
</evidence>
<evidence type="ECO:0000313" key="2">
    <source>
        <dbReference type="Proteomes" id="UP000702425"/>
    </source>
</evidence>
<name>A0ABX2D5D4_9CYAN</name>